<proteinExistence type="predicted"/>
<evidence type="ECO:0000313" key="4">
    <source>
        <dbReference type="Proteomes" id="UP000315949"/>
    </source>
</evidence>
<dbReference type="Proteomes" id="UP000315949">
    <property type="component" value="Unassembled WGS sequence"/>
</dbReference>
<keyword evidence="4" id="KW-1185">Reference proteome</keyword>
<dbReference type="InterPro" id="IPR019613">
    <property type="entry name" value="DUF4198"/>
</dbReference>
<accession>A0A5C5TVK9</accession>
<sequence length="293" mass="31069">MKRSSLLALAVAALLPLSAAAHKQWIIPSQAVVNGNDAWVTFDGAISNQLFFPDHVPMRLDNVTATAPDGSTVELHNASTGKYRSTFDVRLEQPGTYRIANVNDALSARWDTPESLAAKAAAEAEGKPASGPGAPPATRGGFLRGATPGDLATKVPADAIGLQVTQAITRVETFVTNGAPTTGALAPTGRGIELSPVTHPNDLYAGEEATFRFLVDGEPAAGLAFEIVRGGTRYRNAQEEILATTDAEGLLRVTFPEPGLYWLETSLEDERPSVPEATRRRLGYVATLEVLPQ</sequence>
<feature type="chain" id="PRO_5022882261" evidence="2">
    <location>
        <begin position="24"/>
        <end position="293"/>
    </location>
</feature>
<evidence type="ECO:0000256" key="2">
    <source>
        <dbReference type="SAM" id="SignalP"/>
    </source>
</evidence>
<evidence type="ECO:0000313" key="3">
    <source>
        <dbReference type="EMBL" id="TWT17627.1"/>
    </source>
</evidence>
<evidence type="ECO:0000256" key="1">
    <source>
        <dbReference type="SAM" id="MobiDB-lite"/>
    </source>
</evidence>
<reference evidence="3 4" key="1">
    <citation type="submission" date="2019-07" db="EMBL/GenBank/DDBJ databases">
        <title>Luteimonas sp. YD-1 nov., isolated from acidic soil.</title>
        <authorList>
            <person name="Zhou J."/>
        </authorList>
    </citation>
    <scope>NUCLEOTIDE SEQUENCE [LARGE SCALE GENOMIC DNA]</scope>
    <source>
        <strain evidence="3 4">YD-1</strain>
    </source>
</reference>
<dbReference type="EMBL" id="VOHE01000007">
    <property type="protein sequence ID" value="TWT17627.1"/>
    <property type="molecule type" value="Genomic_DNA"/>
</dbReference>
<protein>
    <submittedName>
        <fullName evidence="3">DUF4198 domain-containing protein</fullName>
    </submittedName>
</protein>
<keyword evidence="2" id="KW-0732">Signal</keyword>
<dbReference type="RefSeq" id="WP_027072940.1">
    <property type="nucleotide sequence ID" value="NZ_VOHE01000007.1"/>
</dbReference>
<feature type="signal peptide" evidence="2">
    <location>
        <begin position="1"/>
        <end position="23"/>
    </location>
</feature>
<gene>
    <name evidence="3" type="ORF">FQY79_12250</name>
</gene>
<comment type="caution">
    <text evidence="3">The sequence shown here is derived from an EMBL/GenBank/DDBJ whole genome shotgun (WGS) entry which is preliminary data.</text>
</comment>
<dbReference type="OrthoDB" id="5943at2"/>
<name>A0A5C5TVK9_9GAMM</name>
<feature type="region of interest" description="Disordered" evidence="1">
    <location>
        <begin position="118"/>
        <end position="146"/>
    </location>
</feature>
<feature type="compositionally biased region" description="Low complexity" evidence="1">
    <location>
        <begin position="118"/>
        <end position="132"/>
    </location>
</feature>
<dbReference type="AlphaFoldDB" id="A0A5C5TVK9"/>
<dbReference type="Pfam" id="PF10670">
    <property type="entry name" value="DUF4198"/>
    <property type="match status" value="1"/>
</dbReference>
<organism evidence="3 4">
    <name type="scientific">Luteimonas wenzhouensis</name>
    <dbReference type="NCBI Taxonomy" id="2599615"/>
    <lineage>
        <taxon>Bacteria</taxon>
        <taxon>Pseudomonadati</taxon>
        <taxon>Pseudomonadota</taxon>
        <taxon>Gammaproteobacteria</taxon>
        <taxon>Lysobacterales</taxon>
        <taxon>Lysobacteraceae</taxon>
        <taxon>Luteimonas</taxon>
    </lineage>
</organism>